<gene>
    <name evidence="2" type="ORF">C1H46_037454</name>
</gene>
<dbReference type="Proteomes" id="UP000315295">
    <property type="component" value="Unassembled WGS sequence"/>
</dbReference>
<evidence type="ECO:0000313" key="3">
    <source>
        <dbReference type="Proteomes" id="UP000315295"/>
    </source>
</evidence>
<protein>
    <submittedName>
        <fullName evidence="2">Uncharacterized protein</fullName>
    </submittedName>
</protein>
<evidence type="ECO:0000256" key="1">
    <source>
        <dbReference type="SAM" id="MobiDB-lite"/>
    </source>
</evidence>
<feature type="region of interest" description="Disordered" evidence="1">
    <location>
        <begin position="1"/>
        <end position="22"/>
    </location>
</feature>
<evidence type="ECO:0000313" key="2">
    <source>
        <dbReference type="EMBL" id="TQD77008.1"/>
    </source>
</evidence>
<accession>A0A540KS21</accession>
<dbReference type="AlphaFoldDB" id="A0A540KS21"/>
<keyword evidence="3" id="KW-1185">Reference proteome</keyword>
<sequence>MGEARKMKQMGGATRGRCGDVETSRFRPTTTAVAEYSCEMRCRKMWVWIGLWESGESKRD</sequence>
<reference evidence="2 3" key="1">
    <citation type="journal article" date="2019" name="G3 (Bethesda)">
        <title>Sequencing of a Wild Apple (Malus baccata) Genome Unravels the Differences Between Cultivated and Wild Apple Species Regarding Disease Resistance and Cold Tolerance.</title>
        <authorList>
            <person name="Chen X."/>
        </authorList>
    </citation>
    <scope>NUCLEOTIDE SEQUENCE [LARGE SCALE GENOMIC DNA]</scope>
    <source>
        <strain evidence="3">cv. Shandingzi</strain>
        <tissue evidence="2">Leaves</tissue>
    </source>
</reference>
<organism evidence="2 3">
    <name type="scientific">Malus baccata</name>
    <name type="common">Siberian crab apple</name>
    <name type="synonym">Pyrus baccata</name>
    <dbReference type="NCBI Taxonomy" id="106549"/>
    <lineage>
        <taxon>Eukaryota</taxon>
        <taxon>Viridiplantae</taxon>
        <taxon>Streptophyta</taxon>
        <taxon>Embryophyta</taxon>
        <taxon>Tracheophyta</taxon>
        <taxon>Spermatophyta</taxon>
        <taxon>Magnoliopsida</taxon>
        <taxon>eudicotyledons</taxon>
        <taxon>Gunneridae</taxon>
        <taxon>Pentapetalae</taxon>
        <taxon>rosids</taxon>
        <taxon>fabids</taxon>
        <taxon>Rosales</taxon>
        <taxon>Rosaceae</taxon>
        <taxon>Amygdaloideae</taxon>
        <taxon>Maleae</taxon>
        <taxon>Malus</taxon>
    </lineage>
</organism>
<dbReference type="EMBL" id="VIEB01000992">
    <property type="protein sequence ID" value="TQD77008.1"/>
    <property type="molecule type" value="Genomic_DNA"/>
</dbReference>
<proteinExistence type="predicted"/>
<comment type="caution">
    <text evidence="2">The sequence shown here is derived from an EMBL/GenBank/DDBJ whole genome shotgun (WGS) entry which is preliminary data.</text>
</comment>
<name>A0A540KS21_MALBA</name>